<keyword evidence="2" id="KW-1185">Reference proteome</keyword>
<dbReference type="Proteomes" id="UP001605036">
    <property type="component" value="Unassembled WGS sequence"/>
</dbReference>
<gene>
    <name evidence="1" type="ORF">R1flu_020902</name>
</gene>
<comment type="caution">
    <text evidence="1">The sequence shown here is derived from an EMBL/GenBank/DDBJ whole genome shotgun (WGS) entry which is preliminary data.</text>
</comment>
<sequence>MTLTHTHMESLLQLVASESRVEELSTQIPTKQAEVAALTQLGLADGMFVPSLIPPSSTQQKTLILGVESILLALRMETADFHDAHPRCFGGGQLGHSDEHDHPYNEVYPTTFDPDIVDDPDFGYLMTTLWPALE</sequence>
<dbReference type="AlphaFoldDB" id="A0ABD1ZRI9"/>
<reference evidence="1 2" key="1">
    <citation type="submission" date="2024-09" db="EMBL/GenBank/DDBJ databases">
        <title>Chromosome-scale assembly of Riccia fluitans.</title>
        <authorList>
            <person name="Paukszto L."/>
            <person name="Sawicki J."/>
            <person name="Karawczyk K."/>
            <person name="Piernik-Szablinska J."/>
            <person name="Szczecinska M."/>
            <person name="Mazdziarz M."/>
        </authorList>
    </citation>
    <scope>NUCLEOTIDE SEQUENCE [LARGE SCALE GENOMIC DNA]</scope>
    <source>
        <strain evidence="1">Rf_01</strain>
        <tissue evidence="1">Aerial parts of the thallus</tissue>
    </source>
</reference>
<organism evidence="1 2">
    <name type="scientific">Riccia fluitans</name>
    <dbReference type="NCBI Taxonomy" id="41844"/>
    <lineage>
        <taxon>Eukaryota</taxon>
        <taxon>Viridiplantae</taxon>
        <taxon>Streptophyta</taxon>
        <taxon>Embryophyta</taxon>
        <taxon>Marchantiophyta</taxon>
        <taxon>Marchantiopsida</taxon>
        <taxon>Marchantiidae</taxon>
        <taxon>Marchantiales</taxon>
        <taxon>Ricciaceae</taxon>
        <taxon>Riccia</taxon>
    </lineage>
</organism>
<evidence type="ECO:0000313" key="1">
    <source>
        <dbReference type="EMBL" id="KAL2652774.1"/>
    </source>
</evidence>
<protein>
    <submittedName>
        <fullName evidence="1">Uncharacterized protein</fullName>
    </submittedName>
</protein>
<dbReference type="EMBL" id="JBHFFA010000001">
    <property type="protein sequence ID" value="KAL2652774.1"/>
    <property type="molecule type" value="Genomic_DNA"/>
</dbReference>
<accession>A0ABD1ZRI9</accession>
<proteinExistence type="predicted"/>
<evidence type="ECO:0000313" key="2">
    <source>
        <dbReference type="Proteomes" id="UP001605036"/>
    </source>
</evidence>
<name>A0ABD1ZRI9_9MARC</name>